<keyword evidence="2" id="KW-0812">Transmembrane</keyword>
<feature type="region of interest" description="Disordered" evidence="1">
    <location>
        <begin position="241"/>
        <end position="316"/>
    </location>
</feature>
<evidence type="ECO:0000256" key="2">
    <source>
        <dbReference type="SAM" id="Phobius"/>
    </source>
</evidence>
<protein>
    <submittedName>
        <fullName evidence="3">Uncharacterized protein</fullName>
    </submittedName>
</protein>
<keyword evidence="4" id="KW-1185">Reference proteome</keyword>
<keyword evidence="2" id="KW-1133">Transmembrane helix</keyword>
<feature type="compositionally biased region" description="Polar residues" evidence="1">
    <location>
        <begin position="209"/>
        <end position="226"/>
    </location>
</feature>
<proteinExistence type="predicted"/>
<dbReference type="AlphaFoldDB" id="A0A8H7RZM3"/>
<gene>
    <name evidence="3" type="ORF">INT45_012981</name>
</gene>
<evidence type="ECO:0000313" key="3">
    <source>
        <dbReference type="EMBL" id="KAG2218761.1"/>
    </source>
</evidence>
<accession>A0A8H7RZM3</accession>
<evidence type="ECO:0000256" key="1">
    <source>
        <dbReference type="SAM" id="MobiDB-lite"/>
    </source>
</evidence>
<keyword evidence="2" id="KW-0472">Membrane</keyword>
<evidence type="ECO:0000313" key="4">
    <source>
        <dbReference type="Proteomes" id="UP000646827"/>
    </source>
</evidence>
<organism evidence="3 4">
    <name type="scientific">Circinella minor</name>
    <dbReference type="NCBI Taxonomy" id="1195481"/>
    <lineage>
        <taxon>Eukaryota</taxon>
        <taxon>Fungi</taxon>
        <taxon>Fungi incertae sedis</taxon>
        <taxon>Mucoromycota</taxon>
        <taxon>Mucoromycotina</taxon>
        <taxon>Mucoromycetes</taxon>
        <taxon>Mucorales</taxon>
        <taxon>Lichtheimiaceae</taxon>
        <taxon>Circinella</taxon>
    </lineage>
</organism>
<feature type="region of interest" description="Disordered" evidence="1">
    <location>
        <begin position="197"/>
        <end position="228"/>
    </location>
</feature>
<feature type="compositionally biased region" description="Basic and acidic residues" evidence="1">
    <location>
        <begin position="282"/>
        <end position="299"/>
    </location>
</feature>
<feature type="transmembrane region" description="Helical" evidence="2">
    <location>
        <begin position="6"/>
        <end position="31"/>
    </location>
</feature>
<name>A0A8H7RZM3_9FUNG</name>
<sequence>MTTTSLLTAFCTFLLLIPIVPLLTYVIGLLLPASHIVSRKRTFKGIHQTDLWQILVNVETYPEWRPRVLKIQLNHESCTDDRIVFQEHNTRNKTIVVIHVHQVPYSRLLRILQEIPTFSGSWTFELEPIVVTPMNTAKAAAEDKKEEKHNEDQVELKITQQGVIKKPLFRVIYMLVLGLHRRIDLFLDDLERKVEQEQNHRHHKEQQSNHKSNTMTMADDQVTPTNLGDMDYSTINTSILTQNDNENDSETKKQTNTLPPLPPMESLTPSPTLSSSSSAVLETKEKEEEGQSLLKDKDNNNNIGWDMVSEIYERTK</sequence>
<comment type="caution">
    <text evidence="3">The sequence shown here is derived from an EMBL/GenBank/DDBJ whole genome shotgun (WGS) entry which is preliminary data.</text>
</comment>
<dbReference type="OrthoDB" id="2264734at2759"/>
<feature type="compositionally biased region" description="Low complexity" evidence="1">
    <location>
        <begin position="264"/>
        <end position="278"/>
    </location>
</feature>
<reference evidence="3 4" key="1">
    <citation type="submission" date="2020-12" db="EMBL/GenBank/DDBJ databases">
        <title>Metabolic potential, ecology and presence of endohyphal bacteria is reflected in genomic diversity of Mucoromycotina.</title>
        <authorList>
            <person name="Muszewska A."/>
            <person name="Okrasinska A."/>
            <person name="Steczkiewicz K."/>
            <person name="Drgas O."/>
            <person name="Orlowska M."/>
            <person name="Perlinska-Lenart U."/>
            <person name="Aleksandrzak-Piekarczyk T."/>
            <person name="Szatraj K."/>
            <person name="Zielenkiewicz U."/>
            <person name="Pilsyk S."/>
            <person name="Malc E."/>
            <person name="Mieczkowski P."/>
            <person name="Kruszewska J.S."/>
            <person name="Biernat P."/>
            <person name="Pawlowska J."/>
        </authorList>
    </citation>
    <scope>NUCLEOTIDE SEQUENCE [LARGE SCALE GENOMIC DNA]</scope>
    <source>
        <strain evidence="3 4">CBS 142.35</strain>
    </source>
</reference>
<dbReference type="EMBL" id="JAEPRB010000211">
    <property type="protein sequence ID" value="KAG2218761.1"/>
    <property type="molecule type" value="Genomic_DNA"/>
</dbReference>
<dbReference type="Proteomes" id="UP000646827">
    <property type="component" value="Unassembled WGS sequence"/>
</dbReference>